<proteinExistence type="predicted"/>
<reference evidence="3" key="1">
    <citation type="journal article" date="2014" name="BMC Genomics">
        <title>The genome sequence of the biocontrol fungus Metarhizium anisopliae and comparative genomics of Metarhizium species.</title>
        <authorList>
            <person name="Pattemore J.A."/>
            <person name="Hane J.K."/>
            <person name="Williams A.H."/>
            <person name="Wilson B.A."/>
            <person name="Stodart B.J."/>
            <person name="Ash G.J."/>
        </authorList>
    </citation>
    <scope>NUCLEOTIDE SEQUENCE [LARGE SCALE GENOMIC DNA]</scope>
    <source>
        <strain evidence="3">BRIP 53293</strain>
    </source>
</reference>
<evidence type="ECO:0000256" key="1">
    <source>
        <dbReference type="SAM" id="MobiDB-lite"/>
    </source>
</evidence>
<name>A0A0D9NKJ0_METAN</name>
<protein>
    <submittedName>
        <fullName evidence="2">Uncharacterized protein</fullName>
    </submittedName>
</protein>
<accession>A0A0D9NKJ0</accession>
<organism evidence="2 3">
    <name type="scientific">Metarhizium anisopliae BRIP 53293</name>
    <dbReference type="NCBI Taxonomy" id="1291518"/>
    <lineage>
        <taxon>Eukaryota</taxon>
        <taxon>Fungi</taxon>
        <taxon>Dikarya</taxon>
        <taxon>Ascomycota</taxon>
        <taxon>Pezizomycotina</taxon>
        <taxon>Sordariomycetes</taxon>
        <taxon>Hypocreomycetidae</taxon>
        <taxon>Hypocreales</taxon>
        <taxon>Clavicipitaceae</taxon>
        <taxon>Metarhizium</taxon>
    </lineage>
</organism>
<dbReference type="OrthoDB" id="4686328at2759"/>
<gene>
    <name evidence="2" type="ORF">H634G_10414</name>
</gene>
<evidence type="ECO:0000313" key="2">
    <source>
        <dbReference type="EMBL" id="KJK74268.1"/>
    </source>
</evidence>
<dbReference type="Proteomes" id="UP000054544">
    <property type="component" value="Unassembled WGS sequence"/>
</dbReference>
<feature type="region of interest" description="Disordered" evidence="1">
    <location>
        <begin position="828"/>
        <end position="852"/>
    </location>
</feature>
<evidence type="ECO:0000313" key="3">
    <source>
        <dbReference type="Proteomes" id="UP000054544"/>
    </source>
</evidence>
<sequence>MSPAAAKIDFDVEVDPDSTQWYGTLRIKNLRQNGHDKVTIQRFLGVVFKSPKVTAAIQVNPENLHEWGRYKGQDMFTESIEAGEIYVMAKLNFAGPYTLEAVEGFSWGINGDLTGDPERWKKSFEVYADCLPSGTIGVECAAAPESHLTGVQQVLRLQTESSAIVLRVPPGKTTLCKVPAIKYRVVPDELVNPLETVVAEANAWPNQLVVPEDETVSTTVTYGQVVHYLAVDVKVDRIQAVSTEEFYIKVTDATGKTLGDTFSTSGHTAKLRRLPWSAKVDVSIGVVVNNVRYIATKKEVVPQDDFVDVSIAEADIQEEQVPGPTVHLNVEVKGGSGLDRAMAVHLLKTTAHAENTVYKGSVRTKPGSTSFPLVAPGTYTVQVVGFVNKWVVYAVFTDPTLEVKPDGTSKLSLRLRAGANLKVRGFPGFLSFGGITDLVDRTGQDFINARAASLFKYAGIDGGGDPDKHLPDDPATTITIEVAQNVQKNLGEPVLPIMISYTCNLSGGNTINQLQDESAHEHSLSNLILSLQLTKQHGKPPVPAGYVINPDFLGECQANDLCAGHVMPVKEPLKKALKYRGLSDDIPETIDDSLGGYVLAVNWLVRTVAPEVTFGWQVNLWGGGEGSAWMYGEQSPAVPAKQTADYVNRLNVFNAHYQPDFLAVDRYEADDFTERGYGKEYCYGPYEWRRFFDFCAALSLDLKVPVVPWQIPASRIPLVTDDVDDLEKEHWGTGGSYILGDADVGSEIANINRKILDIEFSPLPSVTTVRDLFKRGEPFDLTQPAYMDLPLRGIPGVLLGGGQTTGIVDTIGMTGPWTQKKLKEYRPHALSLENSIDDPKANGPKNDVGTEE</sequence>
<dbReference type="AlphaFoldDB" id="A0A0D9NKJ0"/>
<keyword evidence="3" id="KW-1185">Reference proteome</keyword>
<dbReference type="EMBL" id="KE384761">
    <property type="protein sequence ID" value="KJK74268.1"/>
    <property type="molecule type" value="Genomic_DNA"/>
</dbReference>